<evidence type="ECO:0000313" key="3">
    <source>
        <dbReference type="Proteomes" id="UP000077266"/>
    </source>
</evidence>
<evidence type="ECO:0000313" key="2">
    <source>
        <dbReference type="EMBL" id="KZV86279.1"/>
    </source>
</evidence>
<organism evidence="2 3">
    <name type="scientific">Exidia glandulosa HHB12029</name>
    <dbReference type="NCBI Taxonomy" id="1314781"/>
    <lineage>
        <taxon>Eukaryota</taxon>
        <taxon>Fungi</taxon>
        <taxon>Dikarya</taxon>
        <taxon>Basidiomycota</taxon>
        <taxon>Agaricomycotina</taxon>
        <taxon>Agaricomycetes</taxon>
        <taxon>Auriculariales</taxon>
        <taxon>Exidiaceae</taxon>
        <taxon>Exidia</taxon>
    </lineage>
</organism>
<feature type="domain" description="AAA-ATPase-like" evidence="1">
    <location>
        <begin position="166"/>
        <end position="371"/>
    </location>
</feature>
<gene>
    <name evidence="2" type="ORF">EXIGLDRAFT_725025</name>
</gene>
<sequence>MPPRYELLKSGVVGHNRRYAFDLRAYQFLHGRCDGSITLNDIAGVLTRLHNVNCSCGGTVSASNVLVVNLRAVQDLDSLLEEFNPDDPRYICINNPLATVQDLFPDGVEGDRSVHLHLMFATDPAGPSMPFTGVRRLGVRGNVCRVSGTTTKSLSTSSDYRDVVAHPGTHFIDKSDFLSKRYHPHINTDKRIPVVFREAGFGKTVFCTMLESYFAAYERNWRTKVPSRFPVPRFKALRDQMPKHTLAFLIDFDILAQRLPEGCESEHAEITEACTGFMETVIAQFCEKNAVFLGEDRPENSYKYMHSFDGLKTLLMDLGFRLFVIVDNYTSPFAHVSGTSEQYLEYELWLQFIGYVAADLGGFVWRGFITGRPLHGYIPLSNRLTFAERIEDISSKPESLGAIGFSREDIDDLAAAVCGDSAAHLADAFGGSAMLNGGTLDVYPTKKVIAVLSRLLNGEPLDEILTGDPLVPTTLSTSTSTEF</sequence>
<dbReference type="EMBL" id="KV426161">
    <property type="protein sequence ID" value="KZV86279.1"/>
    <property type="molecule type" value="Genomic_DNA"/>
</dbReference>
<reference evidence="2 3" key="1">
    <citation type="journal article" date="2016" name="Mol. Biol. Evol.">
        <title>Comparative Genomics of Early-Diverging Mushroom-Forming Fungi Provides Insights into the Origins of Lignocellulose Decay Capabilities.</title>
        <authorList>
            <person name="Nagy L.G."/>
            <person name="Riley R."/>
            <person name="Tritt A."/>
            <person name="Adam C."/>
            <person name="Daum C."/>
            <person name="Floudas D."/>
            <person name="Sun H."/>
            <person name="Yadav J.S."/>
            <person name="Pangilinan J."/>
            <person name="Larsson K.H."/>
            <person name="Matsuura K."/>
            <person name="Barry K."/>
            <person name="Labutti K."/>
            <person name="Kuo R."/>
            <person name="Ohm R.A."/>
            <person name="Bhattacharya S.S."/>
            <person name="Shirouzu T."/>
            <person name="Yoshinaga Y."/>
            <person name="Martin F.M."/>
            <person name="Grigoriev I.V."/>
            <person name="Hibbett D.S."/>
        </authorList>
    </citation>
    <scope>NUCLEOTIDE SEQUENCE [LARGE SCALE GENOMIC DNA]</scope>
    <source>
        <strain evidence="2 3">HHB12029</strain>
    </source>
</reference>
<dbReference type="OrthoDB" id="5380555at2759"/>
<dbReference type="Pfam" id="PF09820">
    <property type="entry name" value="AAA-ATPase_like"/>
    <property type="match status" value="1"/>
</dbReference>
<name>A0A165ZWK9_EXIGL</name>
<proteinExistence type="predicted"/>
<accession>A0A165ZWK9</accession>
<dbReference type="Proteomes" id="UP000077266">
    <property type="component" value="Unassembled WGS sequence"/>
</dbReference>
<dbReference type="AlphaFoldDB" id="A0A165ZWK9"/>
<dbReference type="InterPro" id="IPR018631">
    <property type="entry name" value="AAA-ATPase-like_dom"/>
</dbReference>
<keyword evidence="3" id="KW-1185">Reference proteome</keyword>
<dbReference type="InParanoid" id="A0A165ZWK9"/>
<evidence type="ECO:0000259" key="1">
    <source>
        <dbReference type="Pfam" id="PF09820"/>
    </source>
</evidence>
<protein>
    <recommendedName>
        <fullName evidence="1">AAA-ATPase-like domain-containing protein</fullName>
    </recommendedName>
</protein>